<dbReference type="PROSITE" id="PS51354">
    <property type="entry name" value="GLUTAREDOXIN_2"/>
    <property type="match status" value="1"/>
</dbReference>
<evidence type="ECO:0000313" key="4">
    <source>
        <dbReference type="Proteomes" id="UP001237642"/>
    </source>
</evidence>
<feature type="region of interest" description="Disordered" evidence="1">
    <location>
        <begin position="28"/>
        <end position="82"/>
    </location>
</feature>
<dbReference type="Pfam" id="PF00462">
    <property type="entry name" value="Glutaredoxin"/>
    <property type="match status" value="1"/>
</dbReference>
<reference evidence="3" key="1">
    <citation type="submission" date="2023-02" db="EMBL/GenBank/DDBJ databases">
        <title>Genome of toxic invasive species Heracleum sosnowskyi carries increased number of genes despite the absence of recent whole-genome duplications.</title>
        <authorList>
            <person name="Schelkunov M."/>
            <person name="Shtratnikova V."/>
            <person name="Makarenko M."/>
            <person name="Klepikova A."/>
            <person name="Omelchenko D."/>
            <person name="Novikova G."/>
            <person name="Obukhova E."/>
            <person name="Bogdanov V."/>
            <person name="Penin A."/>
            <person name="Logacheva M."/>
        </authorList>
    </citation>
    <scope>NUCLEOTIDE SEQUENCE</scope>
    <source>
        <strain evidence="3">Hsosn_3</strain>
        <tissue evidence="3">Leaf</tissue>
    </source>
</reference>
<organism evidence="3 4">
    <name type="scientific">Heracleum sosnowskyi</name>
    <dbReference type="NCBI Taxonomy" id="360622"/>
    <lineage>
        <taxon>Eukaryota</taxon>
        <taxon>Viridiplantae</taxon>
        <taxon>Streptophyta</taxon>
        <taxon>Embryophyta</taxon>
        <taxon>Tracheophyta</taxon>
        <taxon>Spermatophyta</taxon>
        <taxon>Magnoliopsida</taxon>
        <taxon>eudicotyledons</taxon>
        <taxon>Gunneridae</taxon>
        <taxon>Pentapetalae</taxon>
        <taxon>asterids</taxon>
        <taxon>campanulids</taxon>
        <taxon>Apiales</taxon>
        <taxon>Apiaceae</taxon>
        <taxon>Apioideae</taxon>
        <taxon>apioid superclade</taxon>
        <taxon>Tordylieae</taxon>
        <taxon>Tordyliinae</taxon>
        <taxon>Heracleum</taxon>
    </lineage>
</organism>
<feature type="domain" description="Glutaredoxin" evidence="2">
    <location>
        <begin position="245"/>
        <end position="311"/>
    </location>
</feature>
<dbReference type="EMBL" id="JAUIZM010000050">
    <property type="protein sequence ID" value="KAK1351280.1"/>
    <property type="molecule type" value="Genomic_DNA"/>
</dbReference>
<dbReference type="PANTHER" id="PTHR45669">
    <property type="entry name" value="GLUTAREDOXIN DOMAIN-CONTAINING CYSTEINE-RICH PROTEIN CG12206-RELATED"/>
    <property type="match status" value="1"/>
</dbReference>
<evidence type="ECO:0000313" key="3">
    <source>
        <dbReference type="EMBL" id="KAK1351280.1"/>
    </source>
</evidence>
<feature type="compositionally biased region" description="Acidic residues" evidence="1">
    <location>
        <begin position="41"/>
        <end position="51"/>
    </location>
</feature>
<dbReference type="AlphaFoldDB" id="A0AAD8GNG1"/>
<dbReference type="InterPro" id="IPR036249">
    <property type="entry name" value="Thioredoxin-like_sf"/>
</dbReference>
<sequence length="392" mass="43534">MGNCTSSKRIEASVATGVYRPALDFDINNIEEPWRTADQDQHEEDEDEDNDHEFKKVAASPVALDKLNRSLEGDQEAPPPTWEQVKKDLEFIKPTLQPTIPKPTAVMPPKPASPVAPLPMKKIKRKSFSFHTLEELDTKRPSSNTKPDGDATTGFRKIESMNNLNDLSSVKAGLRKTNSVKQGSDSSLQQPAGVESEGFKPVRQNIFLLKDRMERQKEGKEPGFLRRDPLSDYQELCPPGGADLVVVYTTSLGGVRRTYEDCYKVRSILELHRVVFDERDVSLHGEFLSELKELVGEEGSVPRLFVKGRYIGGVDEVVNLNETGKLRRIWNYVGVERGSGRQGCEGCGGARFVPCLDCGGSCKVVVVVEGKTQKQKCPECNENGLMHCPACL</sequence>
<feature type="region of interest" description="Disordered" evidence="1">
    <location>
        <begin position="136"/>
        <end position="156"/>
    </location>
</feature>
<evidence type="ECO:0000259" key="2">
    <source>
        <dbReference type="Pfam" id="PF00462"/>
    </source>
</evidence>
<feature type="compositionally biased region" description="Polar residues" evidence="1">
    <location>
        <begin position="177"/>
        <end position="190"/>
    </location>
</feature>
<dbReference type="Pfam" id="PF23733">
    <property type="entry name" value="GRXCR1-2_C"/>
    <property type="match status" value="1"/>
</dbReference>
<feature type="region of interest" description="Disordered" evidence="1">
    <location>
        <begin position="97"/>
        <end position="117"/>
    </location>
</feature>
<dbReference type="PANTHER" id="PTHR45669:SF7">
    <property type="entry name" value="F1N19.7"/>
    <property type="match status" value="1"/>
</dbReference>
<proteinExistence type="predicted"/>
<gene>
    <name evidence="3" type="ORF">POM88_054499</name>
</gene>
<accession>A0AAD8GNG1</accession>
<comment type="caution">
    <text evidence="3">The sequence shown here is derived from an EMBL/GenBank/DDBJ whole genome shotgun (WGS) entry which is preliminary data.</text>
</comment>
<evidence type="ECO:0000256" key="1">
    <source>
        <dbReference type="SAM" id="MobiDB-lite"/>
    </source>
</evidence>
<feature type="compositionally biased region" description="Pro residues" evidence="1">
    <location>
        <begin position="106"/>
        <end position="117"/>
    </location>
</feature>
<dbReference type="InterPro" id="IPR002109">
    <property type="entry name" value="Glutaredoxin"/>
</dbReference>
<dbReference type="Gene3D" id="3.40.30.10">
    <property type="entry name" value="Glutaredoxin"/>
    <property type="match status" value="1"/>
</dbReference>
<reference evidence="3" key="2">
    <citation type="submission" date="2023-05" db="EMBL/GenBank/DDBJ databases">
        <authorList>
            <person name="Schelkunov M.I."/>
        </authorList>
    </citation>
    <scope>NUCLEOTIDE SEQUENCE</scope>
    <source>
        <strain evidence="3">Hsosn_3</strain>
        <tissue evidence="3">Leaf</tissue>
    </source>
</reference>
<feature type="region of interest" description="Disordered" evidence="1">
    <location>
        <begin position="177"/>
        <end position="196"/>
    </location>
</feature>
<name>A0AAD8GNG1_9APIA</name>
<keyword evidence="4" id="KW-1185">Reference proteome</keyword>
<protein>
    <submittedName>
        <fullName evidence="3">Glutaredoxin domain-containing protein</fullName>
    </submittedName>
</protein>
<dbReference type="CDD" id="cd03031">
    <property type="entry name" value="GRX_GRX_like"/>
    <property type="match status" value="1"/>
</dbReference>
<dbReference type="SUPFAM" id="SSF52833">
    <property type="entry name" value="Thioredoxin-like"/>
    <property type="match status" value="1"/>
</dbReference>
<dbReference type="Proteomes" id="UP001237642">
    <property type="component" value="Unassembled WGS sequence"/>
</dbReference>